<dbReference type="PRINTS" id="PR00081">
    <property type="entry name" value="GDHRDH"/>
</dbReference>
<dbReference type="InterPro" id="IPR051687">
    <property type="entry name" value="Peroxisomal_Beta-Oxidation"/>
</dbReference>
<dbReference type="PRINTS" id="PR00080">
    <property type="entry name" value="SDRFAMILY"/>
</dbReference>
<evidence type="ECO:0000256" key="3">
    <source>
        <dbReference type="RuleBase" id="RU000363"/>
    </source>
</evidence>
<dbReference type="PANTHER" id="PTHR45024:SF2">
    <property type="entry name" value="SCP2 DOMAIN-CONTAINING PROTEIN"/>
    <property type="match status" value="1"/>
</dbReference>
<organism evidence="4 5">
    <name type="scientific">Sphingobium jiangsuense</name>
    <dbReference type="NCBI Taxonomy" id="870476"/>
    <lineage>
        <taxon>Bacteria</taxon>
        <taxon>Pseudomonadati</taxon>
        <taxon>Pseudomonadota</taxon>
        <taxon>Alphaproteobacteria</taxon>
        <taxon>Sphingomonadales</taxon>
        <taxon>Sphingomonadaceae</taxon>
        <taxon>Sphingobium</taxon>
    </lineage>
</organism>
<dbReference type="Proteomes" id="UP000571950">
    <property type="component" value="Unassembled WGS sequence"/>
</dbReference>
<gene>
    <name evidence="4" type="ORF">GGR43_001584</name>
</gene>
<evidence type="ECO:0000313" key="5">
    <source>
        <dbReference type="Proteomes" id="UP000571950"/>
    </source>
</evidence>
<name>A0A7W6BQ80_9SPHN</name>
<protein>
    <submittedName>
        <fullName evidence="4">NAD(P)-dependent dehydrogenase (Short-subunit alcohol dehydrogenase family)</fullName>
    </submittedName>
</protein>
<dbReference type="GO" id="GO:0016491">
    <property type="term" value="F:oxidoreductase activity"/>
    <property type="evidence" value="ECO:0007669"/>
    <property type="project" value="UniProtKB-KW"/>
</dbReference>
<dbReference type="SUPFAM" id="SSF51735">
    <property type="entry name" value="NAD(P)-binding Rossmann-fold domains"/>
    <property type="match status" value="1"/>
</dbReference>
<dbReference type="AlphaFoldDB" id="A0A7W6BQ80"/>
<comment type="similarity">
    <text evidence="1 3">Belongs to the short-chain dehydrogenases/reductases (SDR) family.</text>
</comment>
<dbReference type="Gene3D" id="3.40.50.720">
    <property type="entry name" value="NAD(P)-binding Rossmann-like Domain"/>
    <property type="match status" value="1"/>
</dbReference>
<dbReference type="EMBL" id="JACIDT010000004">
    <property type="protein sequence ID" value="MBB3925869.1"/>
    <property type="molecule type" value="Genomic_DNA"/>
</dbReference>
<proteinExistence type="inferred from homology"/>
<dbReference type="PROSITE" id="PS00061">
    <property type="entry name" value="ADH_SHORT"/>
    <property type="match status" value="1"/>
</dbReference>
<keyword evidence="5" id="KW-1185">Reference proteome</keyword>
<reference evidence="4 5" key="1">
    <citation type="submission" date="2020-08" db="EMBL/GenBank/DDBJ databases">
        <title>Genomic Encyclopedia of Type Strains, Phase IV (KMG-IV): sequencing the most valuable type-strain genomes for metagenomic binning, comparative biology and taxonomic classification.</title>
        <authorList>
            <person name="Goeker M."/>
        </authorList>
    </citation>
    <scope>NUCLEOTIDE SEQUENCE [LARGE SCALE GENOMIC DNA]</scope>
    <source>
        <strain evidence="4 5">DSM 26189</strain>
    </source>
</reference>
<keyword evidence="2" id="KW-0560">Oxidoreductase</keyword>
<dbReference type="RefSeq" id="WP_188071410.1">
    <property type="nucleotide sequence ID" value="NZ_BSPS01000001.1"/>
</dbReference>
<evidence type="ECO:0000256" key="1">
    <source>
        <dbReference type="ARBA" id="ARBA00006484"/>
    </source>
</evidence>
<accession>A0A7W6BQ80</accession>
<comment type="caution">
    <text evidence="4">The sequence shown here is derived from an EMBL/GenBank/DDBJ whole genome shotgun (WGS) entry which is preliminary data.</text>
</comment>
<dbReference type="PANTHER" id="PTHR45024">
    <property type="entry name" value="DEHYDROGENASES, SHORT CHAIN"/>
    <property type="match status" value="1"/>
</dbReference>
<dbReference type="InterPro" id="IPR002347">
    <property type="entry name" value="SDR_fam"/>
</dbReference>
<evidence type="ECO:0000313" key="4">
    <source>
        <dbReference type="EMBL" id="MBB3925869.1"/>
    </source>
</evidence>
<dbReference type="Pfam" id="PF00106">
    <property type="entry name" value="adh_short"/>
    <property type="match status" value="1"/>
</dbReference>
<dbReference type="InterPro" id="IPR020904">
    <property type="entry name" value="Sc_DH/Rdtase_CS"/>
</dbReference>
<dbReference type="InterPro" id="IPR036291">
    <property type="entry name" value="NAD(P)-bd_dom_sf"/>
</dbReference>
<evidence type="ECO:0000256" key="2">
    <source>
        <dbReference type="ARBA" id="ARBA00023002"/>
    </source>
</evidence>
<sequence length="301" mass="31004">MSAAPPALDPPGPDFSGRTAIITGAGKGLGSAYARYLAARGCAVVVGNRRAADGGSPAQAVVDAIVAAGGRAVAHDGPVETAASAMEMVALAERHFGPPDIFISNAGVQHWRDFATVTLEEMRSLLEINLWGVMLGLKAVWPAMLARGYGRIVLTGSSAGLWGQMQSADYGASKGAMVGLARSLALDVPPGKDIRINVLCPAAYTPLSAGSFDPKWADYASPDHVAPVVGWLCSPGCDTSGGIYHSGAGHIRRVQIVEGAVHHLSEGPVDAVMRGLEAQPEWNSSFASGAEILPEIAKASS</sequence>